<dbReference type="RefSeq" id="WP_066182047.1">
    <property type="nucleotide sequence ID" value="NZ_LQZT01000042.1"/>
</dbReference>
<dbReference type="InterPro" id="IPR041698">
    <property type="entry name" value="Methyltransf_25"/>
</dbReference>
<organism evidence="2 3">
    <name type="scientific">Hoeflea olei</name>
    <dbReference type="NCBI Taxonomy" id="1480615"/>
    <lineage>
        <taxon>Bacteria</taxon>
        <taxon>Pseudomonadati</taxon>
        <taxon>Pseudomonadota</taxon>
        <taxon>Alphaproteobacteria</taxon>
        <taxon>Hyphomicrobiales</taxon>
        <taxon>Rhizobiaceae</taxon>
        <taxon>Hoeflea</taxon>
    </lineage>
</organism>
<gene>
    <name evidence="2" type="ORF">AWJ14_19270</name>
</gene>
<sequence>MLQIPDDLRSIPADHEVPGYLRNTYNWAYLDPRNCRILDNELIVGVILFGNHVRLRNAALAEIKTGQSVLQAAHVYGTYIPEVAKRVGPTGSLDCMDIAPIQAALCRRKLRGMPHARVRLADASKPGNGIYDVVSCYFLLHEVPDDLKQAIVTALLQRVAPGGRAVFVDYHRPARLHPLRGFYRKLFERLEPFALSMWDTEIRDMGADSASFEWSKQTFFGGVYQKVVARRIA</sequence>
<feature type="domain" description="Methyltransferase" evidence="1">
    <location>
        <begin position="69"/>
        <end position="163"/>
    </location>
</feature>
<dbReference type="STRING" id="1480615.AWJ14_19270"/>
<dbReference type="NCBIfam" id="NF038261">
    <property type="entry name" value="rhodoquin_RquA"/>
    <property type="match status" value="1"/>
</dbReference>
<evidence type="ECO:0000313" key="2">
    <source>
        <dbReference type="EMBL" id="OCW56237.1"/>
    </source>
</evidence>
<dbReference type="OrthoDB" id="9800454at2"/>
<protein>
    <recommendedName>
        <fullName evidence="1">Methyltransferase domain-containing protein</fullName>
    </recommendedName>
</protein>
<dbReference type="Pfam" id="PF13649">
    <property type="entry name" value="Methyltransf_25"/>
    <property type="match status" value="1"/>
</dbReference>
<comment type="caution">
    <text evidence="2">The sequence shown here is derived from an EMBL/GenBank/DDBJ whole genome shotgun (WGS) entry which is preliminary data.</text>
</comment>
<dbReference type="Gene3D" id="3.40.50.150">
    <property type="entry name" value="Vaccinia Virus protein VP39"/>
    <property type="match status" value="1"/>
</dbReference>
<dbReference type="InterPro" id="IPR029063">
    <property type="entry name" value="SAM-dependent_MTases_sf"/>
</dbReference>
<dbReference type="EMBL" id="LQZT01000042">
    <property type="protein sequence ID" value="OCW56237.1"/>
    <property type="molecule type" value="Genomic_DNA"/>
</dbReference>
<dbReference type="SUPFAM" id="SSF53335">
    <property type="entry name" value="S-adenosyl-L-methionine-dependent methyltransferases"/>
    <property type="match status" value="1"/>
</dbReference>
<dbReference type="AlphaFoldDB" id="A0A1C1YSA8"/>
<keyword evidence="3" id="KW-1185">Reference proteome</keyword>
<evidence type="ECO:0000313" key="3">
    <source>
        <dbReference type="Proteomes" id="UP000094795"/>
    </source>
</evidence>
<proteinExistence type="predicted"/>
<accession>A0A1C1YSA8</accession>
<evidence type="ECO:0000259" key="1">
    <source>
        <dbReference type="Pfam" id="PF13649"/>
    </source>
</evidence>
<name>A0A1C1YSA8_9HYPH</name>
<reference evidence="2 3" key="1">
    <citation type="submission" date="2015-12" db="EMBL/GenBank/DDBJ databases">
        <authorList>
            <person name="Shamseldin A."/>
            <person name="Moawad H."/>
            <person name="Abd El-Rahim W.M."/>
            <person name="Sadowsky M.J."/>
        </authorList>
    </citation>
    <scope>NUCLEOTIDE SEQUENCE [LARGE SCALE GENOMIC DNA]</scope>
    <source>
        <strain evidence="2 3">JC234</strain>
    </source>
</reference>
<dbReference type="Proteomes" id="UP000094795">
    <property type="component" value="Unassembled WGS sequence"/>
</dbReference>